<dbReference type="eggNOG" id="ENOG502SYM4">
    <property type="taxonomic scope" value="Eukaryota"/>
</dbReference>
<sequence length="246" mass="28445">MAHSAFSSTPPSVCNCWEPPQALFLICRALHEDAQAVFFSGNRFIVHDRSSEIRLTHGIPEELSRLADGLGGYPGSRFGASYFLRDVVPESCLGQLRFLELVFPPYPPYTWPAEDHRVLVDWAETVEWARARLNIEGLTVRLVMADQSEWEPRDDRKDMTAEQGREVIEGYWRILRPLRELRRFYACFVSPWRWSEGVGSPEAASAKERELKELAERFVLGERYQLQCSAEEPEESLWNLKLIRDI</sequence>
<dbReference type="GeneID" id="19324578"/>
<dbReference type="AlphaFoldDB" id="R8BLW1"/>
<name>R8BLW1_PHAM7</name>
<reference evidence="2" key="1">
    <citation type="journal article" date="2013" name="Genome Announc.">
        <title>Draft genome sequence of the ascomycete Phaeoacremonium aleophilum strain UCR-PA7, a causal agent of the esca disease complex in grapevines.</title>
        <authorList>
            <person name="Blanco-Ulate B."/>
            <person name="Rolshausen P."/>
            <person name="Cantu D."/>
        </authorList>
    </citation>
    <scope>NUCLEOTIDE SEQUENCE [LARGE SCALE GENOMIC DNA]</scope>
    <source>
        <strain evidence="2">UCR-PA7</strain>
    </source>
</reference>
<dbReference type="EMBL" id="KB933099">
    <property type="protein sequence ID" value="EOO00339.1"/>
    <property type="molecule type" value="Genomic_DNA"/>
</dbReference>
<accession>R8BLW1</accession>
<dbReference type="HOGENOM" id="CLU_1129744_0_0_1"/>
<dbReference type="KEGG" id="tmn:UCRPA7_4156"/>
<dbReference type="OrthoDB" id="2099276at2759"/>
<protein>
    <submittedName>
        <fullName evidence="1">Uncharacterized protein</fullName>
    </submittedName>
</protein>
<organism evidence="1 2">
    <name type="scientific">Phaeoacremonium minimum (strain UCR-PA7)</name>
    <name type="common">Esca disease fungus</name>
    <name type="synonym">Togninia minima</name>
    <dbReference type="NCBI Taxonomy" id="1286976"/>
    <lineage>
        <taxon>Eukaryota</taxon>
        <taxon>Fungi</taxon>
        <taxon>Dikarya</taxon>
        <taxon>Ascomycota</taxon>
        <taxon>Pezizomycotina</taxon>
        <taxon>Sordariomycetes</taxon>
        <taxon>Sordariomycetidae</taxon>
        <taxon>Togniniales</taxon>
        <taxon>Togniniaceae</taxon>
        <taxon>Phaeoacremonium</taxon>
    </lineage>
</organism>
<gene>
    <name evidence="1" type="ORF">UCRPA7_4156</name>
</gene>
<dbReference type="Proteomes" id="UP000014074">
    <property type="component" value="Unassembled WGS sequence"/>
</dbReference>
<dbReference type="RefSeq" id="XP_007914899.1">
    <property type="nucleotide sequence ID" value="XM_007916708.1"/>
</dbReference>
<evidence type="ECO:0000313" key="1">
    <source>
        <dbReference type="EMBL" id="EOO00339.1"/>
    </source>
</evidence>
<keyword evidence="2" id="KW-1185">Reference proteome</keyword>
<evidence type="ECO:0000313" key="2">
    <source>
        <dbReference type="Proteomes" id="UP000014074"/>
    </source>
</evidence>
<proteinExistence type="predicted"/>